<name>A0ABV5IZB4_9ACTN</name>
<feature type="region of interest" description="Disordered" evidence="1">
    <location>
        <begin position="55"/>
        <end position="84"/>
    </location>
</feature>
<dbReference type="Proteomes" id="UP001589647">
    <property type="component" value="Unassembled WGS sequence"/>
</dbReference>
<organism evidence="2 3">
    <name type="scientific">Nonomuraea spiralis</name>
    <dbReference type="NCBI Taxonomy" id="46182"/>
    <lineage>
        <taxon>Bacteria</taxon>
        <taxon>Bacillati</taxon>
        <taxon>Actinomycetota</taxon>
        <taxon>Actinomycetes</taxon>
        <taxon>Streptosporangiales</taxon>
        <taxon>Streptosporangiaceae</taxon>
        <taxon>Nonomuraea</taxon>
    </lineage>
</organism>
<evidence type="ECO:0008006" key="4">
    <source>
        <dbReference type="Google" id="ProtNLM"/>
    </source>
</evidence>
<feature type="region of interest" description="Disordered" evidence="1">
    <location>
        <begin position="1"/>
        <end position="30"/>
    </location>
</feature>
<feature type="compositionally biased region" description="Basic and acidic residues" evidence="1">
    <location>
        <begin position="62"/>
        <end position="84"/>
    </location>
</feature>
<protein>
    <recommendedName>
        <fullName evidence="4">Scaffolding protein</fullName>
    </recommendedName>
</protein>
<evidence type="ECO:0000313" key="2">
    <source>
        <dbReference type="EMBL" id="MFB9209587.1"/>
    </source>
</evidence>
<feature type="region of interest" description="Disordered" evidence="1">
    <location>
        <begin position="136"/>
        <end position="166"/>
    </location>
</feature>
<comment type="caution">
    <text evidence="2">The sequence shown here is derived from an EMBL/GenBank/DDBJ whole genome shotgun (WGS) entry which is preliminary data.</text>
</comment>
<dbReference type="EMBL" id="JBHMEI010000104">
    <property type="protein sequence ID" value="MFB9209587.1"/>
    <property type="molecule type" value="Genomic_DNA"/>
</dbReference>
<reference evidence="2 3" key="1">
    <citation type="submission" date="2024-09" db="EMBL/GenBank/DDBJ databases">
        <authorList>
            <person name="Sun Q."/>
            <person name="Mori K."/>
        </authorList>
    </citation>
    <scope>NUCLEOTIDE SEQUENCE [LARGE SCALE GENOMIC DNA]</scope>
    <source>
        <strain evidence="2 3">CCM 3426</strain>
    </source>
</reference>
<dbReference type="RefSeq" id="WP_189648164.1">
    <property type="nucleotide sequence ID" value="NZ_BMRC01000006.1"/>
</dbReference>
<feature type="compositionally biased region" description="Gly residues" evidence="1">
    <location>
        <begin position="146"/>
        <end position="156"/>
    </location>
</feature>
<evidence type="ECO:0000313" key="3">
    <source>
        <dbReference type="Proteomes" id="UP001589647"/>
    </source>
</evidence>
<keyword evidence="3" id="KW-1185">Reference proteome</keyword>
<accession>A0ABV5IZB4</accession>
<gene>
    <name evidence="2" type="ORF">ACFFV7_50985</name>
</gene>
<evidence type="ECO:0000256" key="1">
    <source>
        <dbReference type="SAM" id="MobiDB-lite"/>
    </source>
</evidence>
<sequence length="190" mass="20176">MSETIPESTPPTDDPKAPETAPPPAQEETDWKAMARQWEKRAKENNKAADDLAKLKQQSMSEQEKAVEQAKAEGRAEAAREHGRQLAESKFEAALAKKGIELGDVADLIDVGKFVKDDGTVDQDAITKAVARLAKLAPKAPSTSGGDFGGGNGGGAPSKSLDEQIAEAEKTKNFALAIALKRQRAAQPTT</sequence>
<proteinExistence type="predicted"/>